<dbReference type="Proteomes" id="UP000500930">
    <property type="component" value="Chromosome"/>
</dbReference>
<protein>
    <recommendedName>
        <fullName evidence="1">Bacteriophage phiJL001 Gp84 C-terminal domain-containing protein</fullName>
    </recommendedName>
</protein>
<dbReference type="Pfam" id="PF09356">
    <property type="entry name" value="Phage_BR0599"/>
    <property type="match status" value="1"/>
</dbReference>
<dbReference type="NCBIfam" id="TIGR02218">
    <property type="entry name" value="phg_TIGR02218"/>
    <property type="match status" value="1"/>
</dbReference>
<dbReference type="InterPro" id="IPR018964">
    <property type="entry name" value="Phage_phiJL001_Gp84_C"/>
</dbReference>
<evidence type="ECO:0000313" key="3">
    <source>
        <dbReference type="Proteomes" id="UP000500930"/>
    </source>
</evidence>
<proteinExistence type="predicted"/>
<dbReference type="EMBL" id="CP046391">
    <property type="protein sequence ID" value="QJC27690.1"/>
    <property type="molecule type" value="Genomic_DNA"/>
</dbReference>
<sequence>MNLNLSNNMNNKNPALLSHISQETISLAYCCKITPISGSSIALTDIDRNLEIDGTSYRAEPGLTVRLIEHSLGLSTANVETLSESEIFSEAALSRGVFDNAHVEIFVVNYEDISQGSIAVFTGAVVEVTLQNGIFKATLRGGMNTIKEKVGTLFSPQCRAQFCDKECMLKAARYTFKGSISAVTDEFKTFKDFSLLADAGYYTHGIIKFLTGQNANFSSKVQSDSEQCIYLATSTPHRMLVNDKYSIVAGCDKNFRTCVQKFSNAKNFRGEPHVPDICSIYKNMD</sequence>
<evidence type="ECO:0000313" key="2">
    <source>
        <dbReference type="EMBL" id="QJC27690.1"/>
    </source>
</evidence>
<dbReference type="InterPro" id="IPR011928">
    <property type="entry name" value="Phage_phiJL001_Gp84"/>
</dbReference>
<evidence type="ECO:0000259" key="1">
    <source>
        <dbReference type="Pfam" id="PF09356"/>
    </source>
</evidence>
<gene>
    <name evidence="2" type="ORF">ANPL_03100</name>
</gene>
<name>A0A858PYP7_9RICK</name>
<accession>A0A858PYP7</accession>
<reference evidence="2 3" key="1">
    <citation type="journal article" date="2020" name="Pathogens">
        <title>First Whole Genome Sequence of Anaplasma platys, an Obligate Intracellular Rickettsial Pathogen of Dogs.</title>
        <authorList>
            <person name="Llanes A."/>
            <person name="Rajeev S."/>
        </authorList>
    </citation>
    <scope>NUCLEOTIDE SEQUENCE [LARGE SCALE GENOMIC DNA]</scope>
    <source>
        <strain evidence="2 3">S3</strain>
    </source>
</reference>
<dbReference type="Pfam" id="PF09931">
    <property type="entry name" value="Phage_phiJL001_Gp84_N"/>
    <property type="match status" value="1"/>
</dbReference>
<feature type="domain" description="Bacteriophage phiJL001 Gp84 C-terminal" evidence="1">
    <location>
        <begin position="200"/>
        <end position="276"/>
    </location>
</feature>
<organism evidence="2 3">
    <name type="scientific">Anaplasma platys</name>
    <dbReference type="NCBI Taxonomy" id="949"/>
    <lineage>
        <taxon>Bacteria</taxon>
        <taxon>Pseudomonadati</taxon>
        <taxon>Pseudomonadota</taxon>
        <taxon>Alphaproteobacteria</taxon>
        <taxon>Rickettsiales</taxon>
        <taxon>Anaplasmataceae</taxon>
        <taxon>Anaplasma</taxon>
    </lineage>
</organism>
<keyword evidence="3" id="KW-1185">Reference proteome</keyword>
<dbReference type="AlphaFoldDB" id="A0A858PYP7"/>
<dbReference type="KEGG" id="aplt:ANPL_03100"/>